<gene>
    <name evidence="2" type="ORF">MYCIT1_LOCUS16140</name>
</gene>
<accession>A0AAD2JZV7</accession>
<sequence>YPSVGHRSTRRSKTAGPTWCTNSRIVCRLSITTGALARQLRQLSRLEASASAVSISSQVHMGAMKLVWASSDMSSHQNQARSQKQREQRCRLLFTNHRFSFQSTADRPYSHPAKLRMRIVCDDIVAGLSETVQEHDHLACAPTQPSSIFSERPSTGSHDAGSLRQFWDAPRSRMKTRVCWCPGCLPPRTPGLSTITEPAHVVFALGYADDHCWREF</sequence>
<feature type="compositionally biased region" description="Polar residues" evidence="1">
    <location>
        <begin position="143"/>
        <end position="157"/>
    </location>
</feature>
<feature type="region of interest" description="Disordered" evidence="1">
    <location>
        <begin position="143"/>
        <end position="162"/>
    </location>
</feature>
<evidence type="ECO:0000313" key="3">
    <source>
        <dbReference type="Proteomes" id="UP001295794"/>
    </source>
</evidence>
<evidence type="ECO:0000256" key="1">
    <source>
        <dbReference type="SAM" id="MobiDB-lite"/>
    </source>
</evidence>
<name>A0AAD2JZV7_9AGAR</name>
<protein>
    <submittedName>
        <fullName evidence="2">Uncharacterized protein</fullName>
    </submittedName>
</protein>
<reference evidence="2" key="1">
    <citation type="submission" date="2023-11" db="EMBL/GenBank/DDBJ databases">
        <authorList>
            <person name="De Vega J J."/>
            <person name="De Vega J J."/>
        </authorList>
    </citation>
    <scope>NUCLEOTIDE SEQUENCE</scope>
</reference>
<dbReference type="AlphaFoldDB" id="A0AAD2JZV7"/>
<evidence type="ECO:0000313" key="2">
    <source>
        <dbReference type="EMBL" id="CAK5271225.1"/>
    </source>
</evidence>
<dbReference type="Proteomes" id="UP001295794">
    <property type="component" value="Unassembled WGS sequence"/>
</dbReference>
<feature type="non-terminal residue" evidence="2">
    <location>
        <position position="216"/>
    </location>
</feature>
<proteinExistence type="predicted"/>
<dbReference type="EMBL" id="CAVNYO010000169">
    <property type="protein sequence ID" value="CAK5271225.1"/>
    <property type="molecule type" value="Genomic_DNA"/>
</dbReference>
<organism evidence="2 3">
    <name type="scientific">Mycena citricolor</name>
    <dbReference type="NCBI Taxonomy" id="2018698"/>
    <lineage>
        <taxon>Eukaryota</taxon>
        <taxon>Fungi</taxon>
        <taxon>Dikarya</taxon>
        <taxon>Basidiomycota</taxon>
        <taxon>Agaricomycotina</taxon>
        <taxon>Agaricomycetes</taxon>
        <taxon>Agaricomycetidae</taxon>
        <taxon>Agaricales</taxon>
        <taxon>Marasmiineae</taxon>
        <taxon>Mycenaceae</taxon>
        <taxon>Mycena</taxon>
    </lineage>
</organism>
<comment type="caution">
    <text evidence="2">The sequence shown here is derived from an EMBL/GenBank/DDBJ whole genome shotgun (WGS) entry which is preliminary data.</text>
</comment>
<keyword evidence="3" id="KW-1185">Reference proteome</keyword>